<evidence type="ECO:0008006" key="5">
    <source>
        <dbReference type="Google" id="ProtNLM"/>
    </source>
</evidence>
<dbReference type="EMBL" id="DOGS01000290">
    <property type="protein sequence ID" value="HBQ50083.1"/>
    <property type="molecule type" value="Genomic_DNA"/>
</dbReference>
<dbReference type="STRING" id="1280948.HY36_10200"/>
<reference evidence="1 4" key="2">
    <citation type="journal article" date="2018" name="Nat. Biotechnol.">
        <title>A standardized bacterial taxonomy based on genome phylogeny substantially revises the tree of life.</title>
        <authorList>
            <person name="Parks D.H."/>
            <person name="Chuvochina M."/>
            <person name="Waite D.W."/>
            <person name="Rinke C."/>
            <person name="Skarshewski A."/>
            <person name="Chaumeil P.A."/>
            <person name="Hugenholtz P."/>
        </authorList>
    </citation>
    <scope>NUCLEOTIDE SEQUENCE [LARGE SCALE GENOMIC DNA]</scope>
    <source>
        <strain evidence="1">UBA10378</strain>
    </source>
</reference>
<dbReference type="PATRIC" id="fig|1280948.3.peg.3163"/>
<evidence type="ECO:0000313" key="4">
    <source>
        <dbReference type="Proteomes" id="UP000263957"/>
    </source>
</evidence>
<organism evidence="2 3">
    <name type="scientific">Hyphomonas atlantica</name>
    <dbReference type="NCBI Taxonomy" id="1280948"/>
    <lineage>
        <taxon>Bacteria</taxon>
        <taxon>Pseudomonadati</taxon>
        <taxon>Pseudomonadota</taxon>
        <taxon>Alphaproteobacteria</taxon>
        <taxon>Hyphomonadales</taxon>
        <taxon>Hyphomonadaceae</taxon>
        <taxon>Hyphomonas</taxon>
    </lineage>
</organism>
<comment type="caution">
    <text evidence="2">The sequence shown here is derived from an EMBL/GenBank/DDBJ whole genome shotgun (WGS) entry which is preliminary data.</text>
</comment>
<dbReference type="eggNOG" id="COG0388">
    <property type="taxonomic scope" value="Bacteria"/>
</dbReference>
<sequence>MAPDGPEYEALAKAAADNGIYLAGNHYETDPRFPDLYFQGCIIFSPFGELVLRYRRLISMFSPSPFDVWDKYLEMVCLQQSGPLFELVPAPTEVLGSGGPALALAS</sequence>
<evidence type="ECO:0000313" key="2">
    <source>
        <dbReference type="EMBL" id="KCZ58222.1"/>
    </source>
</evidence>
<proteinExistence type="predicted"/>
<dbReference type="InterPro" id="IPR036526">
    <property type="entry name" value="C-N_Hydrolase_sf"/>
</dbReference>
<name>A0A059DXR5_9PROT</name>
<protein>
    <recommendedName>
        <fullName evidence="5">CN hydrolase domain-containing protein</fullName>
    </recommendedName>
</protein>
<dbReference type="Gene3D" id="3.60.110.10">
    <property type="entry name" value="Carbon-nitrogen hydrolase"/>
    <property type="match status" value="1"/>
</dbReference>
<dbReference type="EMBL" id="AWFH01000061">
    <property type="protein sequence ID" value="KCZ58222.1"/>
    <property type="molecule type" value="Genomic_DNA"/>
</dbReference>
<dbReference type="AlphaFoldDB" id="A0A059DXR5"/>
<dbReference type="Proteomes" id="UP000263957">
    <property type="component" value="Unassembled WGS sequence"/>
</dbReference>
<evidence type="ECO:0000313" key="1">
    <source>
        <dbReference type="EMBL" id="HBQ50083.1"/>
    </source>
</evidence>
<evidence type="ECO:0000313" key="3">
    <source>
        <dbReference type="Proteomes" id="UP000024547"/>
    </source>
</evidence>
<accession>A0A059DXR5</accession>
<gene>
    <name evidence="1" type="ORF">DD728_14605</name>
    <name evidence="2" type="ORF">HY36_10200</name>
</gene>
<dbReference type="Proteomes" id="UP000024547">
    <property type="component" value="Unassembled WGS sequence"/>
</dbReference>
<reference evidence="2 3" key="1">
    <citation type="journal article" date="2014" name="Antonie Van Leeuwenhoek">
        <title>Hyphomonas beringensis sp. nov. and Hyphomonas chukchiensis sp. nov., isolated from surface seawater of the Bering Sea and Chukchi Sea.</title>
        <authorList>
            <person name="Li C."/>
            <person name="Lai Q."/>
            <person name="Li G."/>
            <person name="Dong C."/>
            <person name="Wang J."/>
            <person name="Liao Y."/>
            <person name="Shao Z."/>
        </authorList>
    </citation>
    <scope>NUCLEOTIDE SEQUENCE [LARGE SCALE GENOMIC DNA]</scope>
    <source>
        <strain evidence="2 3">22II1-22F38</strain>
    </source>
</reference>
<keyword evidence="3" id="KW-1185">Reference proteome</keyword>
<dbReference type="SUPFAM" id="SSF56317">
    <property type="entry name" value="Carbon-nitrogen hydrolase"/>
    <property type="match status" value="1"/>
</dbReference>